<evidence type="ECO:0000313" key="2">
    <source>
        <dbReference type="Proteomes" id="UP000199045"/>
    </source>
</evidence>
<dbReference type="Pfam" id="PF13618">
    <property type="entry name" value="Gluconate_2-dh3"/>
    <property type="match status" value="1"/>
</dbReference>
<dbReference type="Proteomes" id="UP000199045">
    <property type="component" value="Unassembled WGS sequence"/>
</dbReference>
<dbReference type="STRING" id="104663.SAMN04488121_102814"/>
<evidence type="ECO:0000313" key="1">
    <source>
        <dbReference type="EMBL" id="SDF73671.1"/>
    </source>
</evidence>
<accession>A0A1G7NIB8</accession>
<proteinExistence type="predicted"/>
<gene>
    <name evidence="1" type="ORF">SAMN04488121_102814</name>
</gene>
<reference evidence="1 2" key="1">
    <citation type="submission" date="2016-10" db="EMBL/GenBank/DDBJ databases">
        <authorList>
            <person name="de Groot N.N."/>
        </authorList>
    </citation>
    <scope>NUCLEOTIDE SEQUENCE [LARGE SCALE GENOMIC DNA]</scope>
    <source>
        <strain evidence="1 2">DSM 527</strain>
    </source>
</reference>
<sequence>MLVNRRTALKQVLVVSAGLALLPSCLRKPSPASISLKNIAVDAEGENMLAALADTLIPATATPGAKDVKAHLFALTMVDDCMKKEDQQKFLTGMKAFSDLCQKKNGHSFEKSSPAEREALLKELEAADANKDAAAAFYRTAKELTIYGYTTSEYYLTKVQVYELVPGRFHGSVPVKPASKRTA</sequence>
<dbReference type="RefSeq" id="WP_089831479.1">
    <property type="nucleotide sequence ID" value="NZ_FNBN01000002.1"/>
</dbReference>
<dbReference type="InterPro" id="IPR027056">
    <property type="entry name" value="Gluconate_2DH_su3"/>
</dbReference>
<organism evidence="1 2">
    <name type="scientific">Chitinophaga filiformis</name>
    <name type="common">Myxococcus filiformis</name>
    <name type="synonym">Flexibacter filiformis</name>
    <dbReference type="NCBI Taxonomy" id="104663"/>
    <lineage>
        <taxon>Bacteria</taxon>
        <taxon>Pseudomonadati</taxon>
        <taxon>Bacteroidota</taxon>
        <taxon>Chitinophagia</taxon>
        <taxon>Chitinophagales</taxon>
        <taxon>Chitinophagaceae</taxon>
        <taxon>Chitinophaga</taxon>
    </lineage>
</organism>
<dbReference type="PROSITE" id="PS51318">
    <property type="entry name" value="TAT"/>
    <property type="match status" value="1"/>
</dbReference>
<dbReference type="AlphaFoldDB" id="A0A1G7NIB8"/>
<dbReference type="InterPro" id="IPR006311">
    <property type="entry name" value="TAT_signal"/>
</dbReference>
<protein>
    <submittedName>
        <fullName evidence="1">Gluconate 2-dehydrogenase subunit 3</fullName>
    </submittedName>
</protein>
<name>A0A1G7NIB8_CHIFI</name>
<dbReference type="EMBL" id="FNBN01000002">
    <property type="protein sequence ID" value="SDF73671.1"/>
    <property type="molecule type" value="Genomic_DNA"/>
</dbReference>
<dbReference type="OrthoDB" id="6385145at2"/>